<dbReference type="HOGENOM" id="CLU_1505429_0_0_1"/>
<dbReference type="EMBL" id="CP000593">
    <property type="protein sequence ID" value="ABO99198.1"/>
    <property type="molecule type" value="Genomic_DNA"/>
</dbReference>
<dbReference type="Gramene" id="ABO99198">
    <property type="protein sequence ID" value="ABO99198"/>
    <property type="gene ID" value="OSTLU_27037"/>
</dbReference>
<dbReference type="AlphaFoldDB" id="A4S694"/>
<dbReference type="RefSeq" id="XP_001420905.1">
    <property type="nucleotide sequence ID" value="XM_001420868.1"/>
</dbReference>
<dbReference type="Proteomes" id="UP000001568">
    <property type="component" value="Chromosome 13"/>
</dbReference>
<name>A4S694_OSTLU</name>
<accession>A4S694</accession>
<evidence type="ECO:0000313" key="2">
    <source>
        <dbReference type="Proteomes" id="UP000001568"/>
    </source>
</evidence>
<protein>
    <recommendedName>
        <fullName evidence="3">FCP1 homology domain-containing protein</fullName>
    </recommendedName>
</protein>
<evidence type="ECO:0000313" key="1">
    <source>
        <dbReference type="EMBL" id="ABO99198.1"/>
    </source>
</evidence>
<organism evidence="1 2">
    <name type="scientific">Ostreococcus lucimarinus (strain CCE9901)</name>
    <dbReference type="NCBI Taxonomy" id="436017"/>
    <lineage>
        <taxon>Eukaryota</taxon>
        <taxon>Viridiplantae</taxon>
        <taxon>Chlorophyta</taxon>
        <taxon>Mamiellophyceae</taxon>
        <taxon>Mamiellales</taxon>
        <taxon>Bathycoccaceae</taxon>
        <taxon>Ostreococcus</taxon>
    </lineage>
</organism>
<keyword evidence="2" id="KW-1185">Reference proteome</keyword>
<evidence type="ECO:0008006" key="3">
    <source>
        <dbReference type="Google" id="ProtNLM"/>
    </source>
</evidence>
<dbReference type="KEGG" id="olu:OSTLU_27037"/>
<reference evidence="1 2" key="1">
    <citation type="journal article" date="2007" name="Proc. Natl. Acad. Sci. U.S.A.">
        <title>The tiny eukaryote Ostreococcus provides genomic insights into the paradox of plankton speciation.</title>
        <authorList>
            <person name="Palenik B."/>
            <person name="Grimwood J."/>
            <person name="Aerts A."/>
            <person name="Rouze P."/>
            <person name="Salamov A."/>
            <person name="Putnam N."/>
            <person name="Dupont C."/>
            <person name="Jorgensen R."/>
            <person name="Derelle E."/>
            <person name="Rombauts S."/>
            <person name="Zhou K."/>
            <person name="Otillar R."/>
            <person name="Merchant S.S."/>
            <person name="Podell S."/>
            <person name="Gaasterland T."/>
            <person name="Napoli C."/>
            <person name="Gendler K."/>
            <person name="Manuell A."/>
            <person name="Tai V."/>
            <person name="Vallon O."/>
            <person name="Piganeau G."/>
            <person name="Jancek S."/>
            <person name="Heijde M."/>
            <person name="Jabbari K."/>
            <person name="Bowler C."/>
            <person name="Lohr M."/>
            <person name="Robbens S."/>
            <person name="Werner G."/>
            <person name="Dubchak I."/>
            <person name="Pazour G.J."/>
            <person name="Ren Q."/>
            <person name="Paulsen I."/>
            <person name="Delwiche C."/>
            <person name="Schmutz J."/>
            <person name="Rokhsar D."/>
            <person name="Van de Peer Y."/>
            <person name="Moreau H."/>
            <person name="Grigoriev I.V."/>
        </authorList>
    </citation>
    <scope>NUCLEOTIDE SEQUENCE [LARGE SCALE GENOMIC DNA]</scope>
    <source>
        <strain evidence="1 2">CCE9901</strain>
    </source>
</reference>
<dbReference type="Pfam" id="PF18143">
    <property type="entry name" value="HAD_SAK_2"/>
    <property type="match status" value="1"/>
</dbReference>
<gene>
    <name evidence="1" type="ORF">OSTLU_27037</name>
</gene>
<dbReference type="OrthoDB" id="410307at2759"/>
<proteinExistence type="predicted"/>
<dbReference type="GeneID" id="5005083"/>
<dbReference type="OMA" id="WRCFEDY"/>
<sequence length="162" mass="18350">MAAPRRPVLLLDVDGVLNRTATAKQIALDEDLIALLRDVAERSACEVVLTTYWRYFEEYLAYAFERHGLPKGAVAGRTAGEPHRSDSVAHDSKVPELRVLEIERYMRETHGEDETAWPPFAVVDDKEVVSAEHRWRGRFVRTKHDVGLTKAQADALIDILSR</sequence>